<sequence>APGKRKVKPVPSSRVQVNFDGLDDSEEDSDFDINKHSQDDDAESDSDEVDDGEIDDKYAAKENLQRHVEERENLSENDEEDDDSEADSSESETEPEGENMEELNTDDDNDDDEEEEEDGSEDGRGNNHSESPEIKGMFSLGHAWDMIDSDEDDEDYVPRKRKKKSAKTGDKPENLPASADLPKDDSMAVQILAPHERIKVLVCCVCLSDRSADDDEIVECDNCGVSVHEGCYGISESHSTASTESSASTEPWFCDACKANLKP</sequence>
<dbReference type="SUPFAM" id="SSF57903">
    <property type="entry name" value="FYVE/PHD zinc finger"/>
    <property type="match status" value="1"/>
</dbReference>
<dbReference type="OrthoDB" id="6287393at2759"/>
<dbReference type="InterPro" id="IPR013083">
    <property type="entry name" value="Znf_RING/FYVE/PHD"/>
</dbReference>
<dbReference type="PANTHER" id="PTHR13793">
    <property type="entry name" value="PHD FINGER PROTEINS"/>
    <property type="match status" value="1"/>
</dbReference>
<accession>A0A8S3ZT80</accession>
<evidence type="ECO:0000256" key="4">
    <source>
        <dbReference type="PROSITE-ProRule" id="PRU00146"/>
    </source>
</evidence>
<keyword evidence="1" id="KW-0479">Metal-binding</keyword>
<evidence type="ECO:0000256" key="3">
    <source>
        <dbReference type="ARBA" id="ARBA00022833"/>
    </source>
</evidence>
<feature type="compositionally biased region" description="Acidic residues" evidence="5">
    <location>
        <begin position="21"/>
        <end position="31"/>
    </location>
</feature>
<protein>
    <recommendedName>
        <fullName evidence="6">PHD-type domain-containing protein</fullName>
    </recommendedName>
</protein>
<dbReference type="CDD" id="cd15561">
    <property type="entry name" value="PHD1_PHF14"/>
    <property type="match status" value="1"/>
</dbReference>
<dbReference type="PROSITE" id="PS50016">
    <property type="entry name" value="ZF_PHD_2"/>
    <property type="match status" value="1"/>
</dbReference>
<dbReference type="Pfam" id="PF00628">
    <property type="entry name" value="PHD"/>
    <property type="match status" value="1"/>
</dbReference>
<dbReference type="EMBL" id="CAJHNH020004035">
    <property type="protein sequence ID" value="CAG5130456.1"/>
    <property type="molecule type" value="Genomic_DNA"/>
</dbReference>
<dbReference type="InterPro" id="IPR019786">
    <property type="entry name" value="Zinc_finger_PHD-type_CS"/>
</dbReference>
<gene>
    <name evidence="7" type="ORF">CUNI_LOCUS16014</name>
</gene>
<name>A0A8S3ZT80_9EUPU</name>
<evidence type="ECO:0000256" key="5">
    <source>
        <dbReference type="SAM" id="MobiDB-lite"/>
    </source>
</evidence>
<dbReference type="Gene3D" id="3.30.40.10">
    <property type="entry name" value="Zinc/RING finger domain, C3HC4 (zinc finger)"/>
    <property type="match status" value="1"/>
</dbReference>
<feature type="compositionally biased region" description="Acidic residues" evidence="5">
    <location>
        <begin position="40"/>
        <end position="54"/>
    </location>
</feature>
<dbReference type="InterPro" id="IPR001965">
    <property type="entry name" value="Znf_PHD"/>
</dbReference>
<feature type="compositionally biased region" description="Acidic residues" evidence="5">
    <location>
        <begin position="75"/>
        <end position="120"/>
    </location>
</feature>
<evidence type="ECO:0000259" key="6">
    <source>
        <dbReference type="PROSITE" id="PS50016"/>
    </source>
</evidence>
<feature type="domain" description="PHD-type" evidence="6">
    <location>
        <begin position="200"/>
        <end position="260"/>
    </location>
</feature>
<proteinExistence type="predicted"/>
<dbReference type="PROSITE" id="PS01359">
    <property type="entry name" value="ZF_PHD_1"/>
    <property type="match status" value="1"/>
</dbReference>
<feature type="non-terminal residue" evidence="7">
    <location>
        <position position="263"/>
    </location>
</feature>
<comment type="caution">
    <text evidence="7">The sequence shown here is derived from an EMBL/GenBank/DDBJ whole genome shotgun (WGS) entry which is preliminary data.</text>
</comment>
<feature type="non-terminal residue" evidence="7">
    <location>
        <position position="1"/>
    </location>
</feature>
<dbReference type="SMART" id="SM00249">
    <property type="entry name" value="PHD"/>
    <property type="match status" value="1"/>
</dbReference>
<dbReference type="AlphaFoldDB" id="A0A8S3ZT80"/>
<dbReference type="InterPro" id="IPR050701">
    <property type="entry name" value="Histone_Mod_Regulator"/>
</dbReference>
<feature type="compositionally biased region" description="Basic and acidic residues" evidence="5">
    <location>
        <begin position="55"/>
        <end position="74"/>
    </location>
</feature>
<keyword evidence="2 4" id="KW-0863">Zinc-finger</keyword>
<evidence type="ECO:0000313" key="7">
    <source>
        <dbReference type="EMBL" id="CAG5130456.1"/>
    </source>
</evidence>
<dbReference type="GO" id="GO:0008270">
    <property type="term" value="F:zinc ion binding"/>
    <property type="evidence" value="ECO:0007669"/>
    <property type="project" value="UniProtKB-KW"/>
</dbReference>
<evidence type="ECO:0000256" key="2">
    <source>
        <dbReference type="ARBA" id="ARBA00022771"/>
    </source>
</evidence>
<evidence type="ECO:0000313" key="8">
    <source>
        <dbReference type="Proteomes" id="UP000678393"/>
    </source>
</evidence>
<reference evidence="7" key="1">
    <citation type="submission" date="2021-04" db="EMBL/GenBank/DDBJ databases">
        <authorList>
            <consortium name="Molecular Ecology Group"/>
        </authorList>
    </citation>
    <scope>NUCLEOTIDE SEQUENCE</scope>
</reference>
<dbReference type="GO" id="GO:0006357">
    <property type="term" value="P:regulation of transcription by RNA polymerase II"/>
    <property type="evidence" value="ECO:0007669"/>
    <property type="project" value="TreeGrafter"/>
</dbReference>
<feature type="compositionally biased region" description="Basic and acidic residues" evidence="5">
    <location>
        <begin position="121"/>
        <end position="133"/>
    </location>
</feature>
<feature type="region of interest" description="Disordered" evidence="5">
    <location>
        <begin position="1"/>
        <end position="181"/>
    </location>
</feature>
<dbReference type="InterPro" id="IPR011011">
    <property type="entry name" value="Znf_FYVE_PHD"/>
</dbReference>
<dbReference type="InterPro" id="IPR019787">
    <property type="entry name" value="Znf_PHD-finger"/>
</dbReference>
<dbReference type="Proteomes" id="UP000678393">
    <property type="component" value="Unassembled WGS sequence"/>
</dbReference>
<dbReference type="PANTHER" id="PTHR13793:SF150">
    <property type="entry name" value="PHD FINGER PROTEIN 14"/>
    <property type="match status" value="1"/>
</dbReference>
<organism evidence="7 8">
    <name type="scientific">Candidula unifasciata</name>
    <dbReference type="NCBI Taxonomy" id="100452"/>
    <lineage>
        <taxon>Eukaryota</taxon>
        <taxon>Metazoa</taxon>
        <taxon>Spiralia</taxon>
        <taxon>Lophotrochozoa</taxon>
        <taxon>Mollusca</taxon>
        <taxon>Gastropoda</taxon>
        <taxon>Heterobranchia</taxon>
        <taxon>Euthyneura</taxon>
        <taxon>Panpulmonata</taxon>
        <taxon>Eupulmonata</taxon>
        <taxon>Stylommatophora</taxon>
        <taxon>Helicina</taxon>
        <taxon>Helicoidea</taxon>
        <taxon>Geomitridae</taxon>
        <taxon>Candidula</taxon>
    </lineage>
</organism>
<evidence type="ECO:0000256" key="1">
    <source>
        <dbReference type="ARBA" id="ARBA00022723"/>
    </source>
</evidence>
<keyword evidence="8" id="KW-1185">Reference proteome</keyword>
<keyword evidence="3" id="KW-0862">Zinc</keyword>